<dbReference type="SUPFAM" id="SSF51338">
    <property type="entry name" value="Composite domain of metallo-dependent hydrolases"/>
    <property type="match status" value="1"/>
</dbReference>
<dbReference type="Gene3D" id="3.20.20.140">
    <property type="entry name" value="Metal-dependent hydrolases"/>
    <property type="match status" value="1"/>
</dbReference>
<dbReference type="OrthoDB" id="3189065at2"/>
<dbReference type="STRING" id="1123024.GCA_000423625_00417"/>
<dbReference type="PANTHER" id="PTHR22642">
    <property type="entry name" value="IMIDAZOLONEPROPIONASE"/>
    <property type="match status" value="1"/>
</dbReference>
<name>A0A511CY81_9PSEU</name>
<keyword evidence="2" id="KW-0378">Hydrolase</keyword>
<dbReference type="InterPro" id="IPR032466">
    <property type="entry name" value="Metal_Hydrolase"/>
</dbReference>
<dbReference type="Gene3D" id="2.30.40.10">
    <property type="entry name" value="Urease, subunit C, domain 1"/>
    <property type="match status" value="1"/>
</dbReference>
<dbReference type="InterPro" id="IPR011059">
    <property type="entry name" value="Metal-dep_hydrolase_composite"/>
</dbReference>
<comment type="caution">
    <text evidence="2">The sequence shown here is derived from an EMBL/GenBank/DDBJ whole genome shotgun (WGS) entry which is preliminary data.</text>
</comment>
<feature type="domain" description="Amidohydrolase 3" evidence="1">
    <location>
        <begin position="58"/>
        <end position="576"/>
    </location>
</feature>
<dbReference type="InterPro" id="IPR033932">
    <property type="entry name" value="YtcJ-like"/>
</dbReference>
<dbReference type="RefSeq" id="WP_028928654.1">
    <property type="nucleotide sequence ID" value="NZ_AUII01000001.1"/>
</dbReference>
<keyword evidence="3" id="KW-1185">Reference proteome</keyword>
<evidence type="ECO:0000313" key="2">
    <source>
        <dbReference type="EMBL" id="GEL17203.1"/>
    </source>
</evidence>
<dbReference type="AlphaFoldDB" id="A0A511CY81"/>
<dbReference type="EMBL" id="BJVI01000007">
    <property type="protein sequence ID" value="GEL17203.1"/>
    <property type="molecule type" value="Genomic_DNA"/>
</dbReference>
<accession>A0A511CY81</accession>
<dbReference type="Gene3D" id="3.10.310.70">
    <property type="match status" value="1"/>
</dbReference>
<organism evidence="2 3">
    <name type="scientific">Pseudonocardia asaccharolytica DSM 44247 = NBRC 16224</name>
    <dbReference type="NCBI Taxonomy" id="1123024"/>
    <lineage>
        <taxon>Bacteria</taxon>
        <taxon>Bacillati</taxon>
        <taxon>Actinomycetota</taxon>
        <taxon>Actinomycetes</taxon>
        <taxon>Pseudonocardiales</taxon>
        <taxon>Pseudonocardiaceae</taxon>
        <taxon>Pseudonocardia</taxon>
    </lineage>
</organism>
<dbReference type="PANTHER" id="PTHR22642:SF2">
    <property type="entry name" value="PROTEIN LONG AFTER FAR-RED 3"/>
    <property type="match status" value="1"/>
</dbReference>
<dbReference type="Proteomes" id="UP000321328">
    <property type="component" value="Unassembled WGS sequence"/>
</dbReference>
<proteinExistence type="predicted"/>
<sequence>MTDRPVSLSAADTVIVNGNVLTVDAEFSSAEAIAVKDNRIVAVGRNDAVLELAGSATKVLDIDGATVIPGIIDPHGHIGTFGMEKHFVDLNGARSVREICARIRERAQQVPAGTVIVTTPVGDGPYFFNVPGALEEGRFPTRRELDEAAPEHPVYITAPTNRIPNSAVFNSLAFELAGITADSVPAGNPNRVQIRKDAYWLDGIEIPRDPATGEPTGELRTMNPLYPQSSYFDVVTGFVPKPTYEFVREGIRLLAPDFVSLGTTTLLENHLTSPEELRAYAELDLPLRVFYTVELDPNRPMAELEELVRAMAFAAGKGFGNDRVGIAGVSIGLDGPHWQGTAVLDEPYVGPFGDLVSPGTLAPVEAYRAVVRLAARYGLRIHGEAAGRGAIQIFLDTMAELDRETPIADRRFILEHCEFPTREQIAECKRLGIIPTTATNFIWGKGDEVYLDRLGPDYAENAIPLRWWLDAGVPVCQETDWGPRSPMFTIWESITRQTGLTGKTIGAHQSITREEALRIFTMNCAYALFMEDKLGSIETGKLADLAVLSADPMTCAENDIKDIDVIATMMDGKVVHARDDFPA</sequence>
<gene>
    <name evidence="2" type="ORF">PA7_10400</name>
</gene>
<dbReference type="CDD" id="cd01300">
    <property type="entry name" value="YtcJ_like"/>
    <property type="match status" value="1"/>
</dbReference>
<reference evidence="2 3" key="1">
    <citation type="submission" date="2019-07" db="EMBL/GenBank/DDBJ databases">
        <title>Whole genome shotgun sequence of Pseudonocardia asaccharolytica NBRC 16224.</title>
        <authorList>
            <person name="Hosoyama A."/>
            <person name="Uohara A."/>
            <person name="Ohji S."/>
            <person name="Ichikawa N."/>
        </authorList>
    </citation>
    <scope>NUCLEOTIDE SEQUENCE [LARGE SCALE GENOMIC DNA]</scope>
    <source>
        <strain evidence="2 3">NBRC 16224</strain>
    </source>
</reference>
<dbReference type="InterPro" id="IPR013108">
    <property type="entry name" value="Amidohydro_3"/>
</dbReference>
<evidence type="ECO:0000313" key="3">
    <source>
        <dbReference type="Proteomes" id="UP000321328"/>
    </source>
</evidence>
<dbReference type="SUPFAM" id="SSF51556">
    <property type="entry name" value="Metallo-dependent hydrolases"/>
    <property type="match status" value="1"/>
</dbReference>
<dbReference type="GO" id="GO:0016810">
    <property type="term" value="F:hydrolase activity, acting on carbon-nitrogen (but not peptide) bonds"/>
    <property type="evidence" value="ECO:0007669"/>
    <property type="project" value="InterPro"/>
</dbReference>
<evidence type="ECO:0000259" key="1">
    <source>
        <dbReference type="Pfam" id="PF07969"/>
    </source>
</evidence>
<dbReference type="Pfam" id="PF07969">
    <property type="entry name" value="Amidohydro_3"/>
    <property type="match status" value="1"/>
</dbReference>
<protein>
    <submittedName>
        <fullName evidence="2">Amidohydrolase</fullName>
    </submittedName>
</protein>